<dbReference type="InterPro" id="IPR037238">
    <property type="entry name" value="YbiA-like_sf"/>
</dbReference>
<dbReference type="InterPro" id="IPR012816">
    <property type="entry name" value="NADAR"/>
</dbReference>
<evidence type="ECO:0000259" key="3">
    <source>
        <dbReference type="Pfam" id="PF08719"/>
    </source>
</evidence>
<gene>
    <name evidence="4" type="ORF">GCM10010140_04810</name>
</gene>
<name>A0ABQ2QFA4_9ACTN</name>
<reference evidence="5" key="1">
    <citation type="journal article" date="2019" name="Int. J. Syst. Evol. Microbiol.">
        <title>The Global Catalogue of Microorganisms (GCM) 10K type strain sequencing project: providing services to taxonomists for standard genome sequencing and annotation.</title>
        <authorList>
            <consortium name="The Broad Institute Genomics Platform"/>
            <consortium name="The Broad Institute Genome Sequencing Center for Infectious Disease"/>
            <person name="Wu L."/>
            <person name="Ma J."/>
        </authorList>
    </citation>
    <scope>NUCLEOTIDE SEQUENCE [LARGE SCALE GENOMIC DNA]</scope>
    <source>
        <strain evidence="5">JCM 3115</strain>
    </source>
</reference>
<dbReference type="NCBIfam" id="TIGR02464">
    <property type="entry name" value="ribofla_fusion"/>
    <property type="match status" value="1"/>
</dbReference>
<evidence type="ECO:0000313" key="5">
    <source>
        <dbReference type="Proteomes" id="UP000611554"/>
    </source>
</evidence>
<dbReference type="Proteomes" id="UP000611554">
    <property type="component" value="Unassembled WGS sequence"/>
</dbReference>
<evidence type="ECO:0000256" key="1">
    <source>
        <dbReference type="ARBA" id="ARBA00000022"/>
    </source>
</evidence>
<proteinExistence type="predicted"/>
<dbReference type="Pfam" id="PF08719">
    <property type="entry name" value="NADAR"/>
    <property type="match status" value="1"/>
</dbReference>
<accession>A0ABQ2QFA4</accession>
<feature type="domain" description="NADAR" evidence="3">
    <location>
        <begin position="29"/>
        <end position="186"/>
    </location>
</feature>
<dbReference type="CDD" id="cd15457">
    <property type="entry name" value="NADAR"/>
    <property type="match status" value="1"/>
</dbReference>
<sequence length="202" mass="21937">MSGMSRLPRSVAEAVTAERNGAVLRHLFFWGHRPPRGGGVGPGCLSQWWEAPFTVDGHVFRSAEHYMMAHKAWLFGDDETAGRILGARHPGEVKRLGREVRGFDEAVWREHRYGIVVRGGVAKFGAHPELREFLLGTRGRVLVEASPVDRIWGIGLAADDARAASPATWRGLNLLGFALMDARDILANGDPAEPGTALPAAG</sequence>
<keyword evidence="5" id="KW-1185">Reference proteome</keyword>
<comment type="caution">
    <text evidence="4">The sequence shown here is derived from an EMBL/GenBank/DDBJ whole genome shotgun (WGS) entry which is preliminary data.</text>
</comment>
<dbReference type="SUPFAM" id="SSF143990">
    <property type="entry name" value="YbiA-like"/>
    <property type="match status" value="1"/>
</dbReference>
<comment type="catalytic activity">
    <reaction evidence="2">
        <text>2,5-diamino-6-hydroxy-4-(5-phosphoribosylamino)-pyrimidine + H2O = 2,5,6-triamino-4-hydroxypyrimidine + D-ribose 5-phosphate</text>
        <dbReference type="Rhea" id="RHEA:23436"/>
        <dbReference type="ChEBI" id="CHEBI:15377"/>
        <dbReference type="ChEBI" id="CHEBI:58614"/>
        <dbReference type="ChEBI" id="CHEBI:78346"/>
        <dbReference type="ChEBI" id="CHEBI:137796"/>
    </reaction>
</comment>
<dbReference type="EMBL" id="BMQJ01000001">
    <property type="protein sequence ID" value="GGP79349.1"/>
    <property type="molecule type" value="Genomic_DNA"/>
</dbReference>
<evidence type="ECO:0000313" key="4">
    <source>
        <dbReference type="EMBL" id="GGP79349.1"/>
    </source>
</evidence>
<dbReference type="Gene3D" id="1.10.357.40">
    <property type="entry name" value="YbiA-like"/>
    <property type="match status" value="1"/>
</dbReference>
<comment type="catalytic activity">
    <reaction evidence="1">
        <text>5-amino-6-(5-phospho-D-ribosylamino)uracil + H2O = 5,6-diaminouracil + D-ribose 5-phosphate</text>
        <dbReference type="Rhea" id="RHEA:55020"/>
        <dbReference type="ChEBI" id="CHEBI:15377"/>
        <dbReference type="ChEBI" id="CHEBI:46252"/>
        <dbReference type="ChEBI" id="CHEBI:58453"/>
        <dbReference type="ChEBI" id="CHEBI:78346"/>
    </reaction>
</comment>
<organism evidence="4 5">
    <name type="scientific">Streptosporangium pseudovulgare</name>
    <dbReference type="NCBI Taxonomy" id="35765"/>
    <lineage>
        <taxon>Bacteria</taxon>
        <taxon>Bacillati</taxon>
        <taxon>Actinomycetota</taxon>
        <taxon>Actinomycetes</taxon>
        <taxon>Streptosporangiales</taxon>
        <taxon>Streptosporangiaceae</taxon>
        <taxon>Streptosporangium</taxon>
    </lineage>
</organism>
<protein>
    <recommendedName>
        <fullName evidence="3">NADAR domain-containing protein</fullName>
    </recommendedName>
</protein>
<evidence type="ECO:0000256" key="2">
    <source>
        <dbReference type="ARBA" id="ARBA00000751"/>
    </source>
</evidence>